<reference evidence="4" key="1">
    <citation type="submission" date="2023-07" db="EMBL/GenBank/DDBJ databases">
        <title>Draft genome sequence of Agarivorans aestuarii strain ZMCS4, a CAZymes producing bacteria isolated from the marine brown algae Clodostephus spongiosus.</title>
        <authorList>
            <person name="Lorente B."/>
            <person name="Cabral C."/>
            <person name="Frias J."/>
            <person name="Faria J."/>
            <person name="Toubarro D."/>
        </authorList>
    </citation>
    <scope>NUCLEOTIDE SEQUENCE [LARGE SCALE GENOMIC DNA]</scope>
    <source>
        <strain evidence="4">ZMCS4</strain>
    </source>
</reference>
<sequence>MMKFISRTLISLLCLLATQSHSLATSLEQSPFYDNGPHYHLDGKLVMGRIEFIYYADVDSLKGVGVPAKIDTGADTTSIHALNISIRSSNPKFADLQGEALLKSIAESFGDPNSEWWLESFDTPERNIKATVQFDLVHPHTGEAITLERPLARLSGIQGRGDHGILYRPVVELALSSGDITVTTAVNLTDRSAFSYPILIGKTFLREQAWVDSSYDYLQQEPEAKVISNKETAYLDDLPLAISVSLANRRTSLNATNIKVDKDQQQVSFDAVGKNNKSKAYTLPLLKMLKIGDKHHPMVNMPVSIGQEVKHIELLLRDRSKRSSQLRLGTEALNQYFLVDLSAEFLGDKALKSAMDFATKPPLMISPEERITFDEVTFKAEPSFAVNTTLMRVKSLKTLERSEQKKTIAAFSASDIYNNVYVFEQPIDRNIVVGGVTRPVITPKTSLAGKNYQTDIALELASKEEPEELLIGESFSDGPIWVNTRTNNIFDKRAVIRAGYVEQAEVEGLSIPVKLDTGADVSSMHAEQVKRFDKDGKTMVTFTYRNSDGLEQEFTREVVDEMTIKARVGEKANSRPVVMMEVKLGEVTETVRVNLQNRENFSYSMILGKNYLRNGFVVSSDGRFILTKQP</sequence>
<dbReference type="Proteomes" id="UP001310248">
    <property type="component" value="Unassembled WGS sequence"/>
</dbReference>
<dbReference type="Pfam" id="PF05618">
    <property type="entry name" value="Zn_protease"/>
    <property type="match status" value="2"/>
</dbReference>
<gene>
    <name evidence="3" type="ORF">SNR37_000574</name>
</gene>
<reference evidence="3 4" key="2">
    <citation type="submission" date="2023-12" db="EMBL/GenBank/DDBJ databases">
        <authorList>
            <consortium name="Cladostephus spongiosus"/>
            <person name="Lorente B."/>
            <person name="Cabral C."/>
            <person name="Frias J."/>
            <person name="Faria J."/>
            <person name="Toubarro D."/>
        </authorList>
    </citation>
    <scope>NUCLEOTIDE SEQUENCE [LARGE SCALE GENOMIC DNA]</scope>
    <source>
        <strain evidence="3 4">ZMCS4</strain>
    </source>
</reference>
<protein>
    <submittedName>
        <fullName evidence="3">RimK/LysX family protein</fullName>
    </submittedName>
</protein>
<dbReference type="PANTHER" id="PTHR38037:SF2">
    <property type="entry name" value="ATP-DEPENDENT ZINC PROTEASE DOMAIN-CONTAINING PROTEIN-RELATED"/>
    <property type="match status" value="1"/>
</dbReference>
<keyword evidence="1" id="KW-0732">Signal</keyword>
<evidence type="ECO:0000259" key="2">
    <source>
        <dbReference type="Pfam" id="PF05618"/>
    </source>
</evidence>
<accession>A0ABU7G7T7</accession>
<dbReference type="InterPro" id="IPR008503">
    <property type="entry name" value="Asp_endopeptidase"/>
</dbReference>
<evidence type="ECO:0000256" key="1">
    <source>
        <dbReference type="SAM" id="SignalP"/>
    </source>
</evidence>
<name>A0ABU7G7T7_9ALTE</name>
<dbReference type="Gene3D" id="2.40.70.10">
    <property type="entry name" value="Acid Proteases"/>
    <property type="match status" value="4"/>
</dbReference>
<dbReference type="SUPFAM" id="SSF50630">
    <property type="entry name" value="Acid proteases"/>
    <property type="match status" value="3"/>
</dbReference>
<organism evidence="3 4">
    <name type="scientific">Agarivorans aestuarii</name>
    <dbReference type="NCBI Taxonomy" id="1563703"/>
    <lineage>
        <taxon>Bacteria</taxon>
        <taxon>Pseudomonadati</taxon>
        <taxon>Pseudomonadota</taxon>
        <taxon>Gammaproteobacteria</taxon>
        <taxon>Alteromonadales</taxon>
        <taxon>Alteromonadaceae</taxon>
        <taxon>Agarivorans</taxon>
    </lineage>
</organism>
<feature type="domain" description="Retropepsin-like aspartic endopeptidase" evidence="2">
    <location>
        <begin position="504"/>
        <end position="626"/>
    </location>
</feature>
<comment type="caution">
    <text evidence="3">The sequence shown here is derived from an EMBL/GenBank/DDBJ whole genome shotgun (WGS) entry which is preliminary data.</text>
</comment>
<dbReference type="EMBL" id="JAYDYW010000012">
    <property type="protein sequence ID" value="MEE1675249.1"/>
    <property type="molecule type" value="Genomic_DNA"/>
</dbReference>
<dbReference type="RefSeq" id="WP_329776194.1">
    <property type="nucleotide sequence ID" value="NZ_JAYDYW010000012.1"/>
</dbReference>
<keyword evidence="4" id="KW-1185">Reference proteome</keyword>
<feature type="domain" description="Retropepsin-like aspartic endopeptidase" evidence="2">
    <location>
        <begin position="126"/>
        <end position="221"/>
    </location>
</feature>
<proteinExistence type="predicted"/>
<dbReference type="PANTHER" id="PTHR38037">
    <property type="entry name" value="ZN_PROTEASE DOMAIN-CONTAINING PROTEIN"/>
    <property type="match status" value="1"/>
</dbReference>
<evidence type="ECO:0000313" key="3">
    <source>
        <dbReference type="EMBL" id="MEE1675249.1"/>
    </source>
</evidence>
<feature type="signal peptide" evidence="1">
    <location>
        <begin position="1"/>
        <end position="24"/>
    </location>
</feature>
<evidence type="ECO:0000313" key="4">
    <source>
        <dbReference type="Proteomes" id="UP001310248"/>
    </source>
</evidence>
<feature type="chain" id="PRO_5046355264" evidence="1">
    <location>
        <begin position="25"/>
        <end position="630"/>
    </location>
</feature>
<dbReference type="InterPro" id="IPR021109">
    <property type="entry name" value="Peptidase_aspartic_dom_sf"/>
</dbReference>